<feature type="non-terminal residue" evidence="1">
    <location>
        <position position="1"/>
    </location>
</feature>
<keyword evidence="2" id="KW-1185">Reference proteome</keyword>
<dbReference type="Proteomes" id="UP000789920">
    <property type="component" value="Unassembled WGS sequence"/>
</dbReference>
<gene>
    <name evidence="1" type="ORF">RPERSI_LOCUS24135</name>
</gene>
<dbReference type="EMBL" id="CAJVQC010076900">
    <property type="protein sequence ID" value="CAG8815097.1"/>
    <property type="molecule type" value="Genomic_DNA"/>
</dbReference>
<reference evidence="1" key="1">
    <citation type="submission" date="2021-06" db="EMBL/GenBank/DDBJ databases">
        <authorList>
            <person name="Kallberg Y."/>
            <person name="Tangrot J."/>
            <person name="Rosling A."/>
        </authorList>
    </citation>
    <scope>NUCLEOTIDE SEQUENCE</scope>
    <source>
        <strain evidence="1">MA461A</strain>
    </source>
</reference>
<comment type="caution">
    <text evidence="1">The sequence shown here is derived from an EMBL/GenBank/DDBJ whole genome shotgun (WGS) entry which is preliminary data.</text>
</comment>
<proteinExistence type="predicted"/>
<name>A0ACA9RYM8_9GLOM</name>
<feature type="non-terminal residue" evidence="1">
    <location>
        <position position="124"/>
    </location>
</feature>
<accession>A0ACA9RYM8</accession>
<sequence>NHPAFIASILSAIGFVVPSNIVIQNSFSSHLSSYGRYCHLSKTSFFDILTSNIRNHWISFQTSFEDFQESRPFFRDFIINPIFNLEYVGNSSTILAIPLPCFVSYPKDYKLRNELLLPSQNSFT</sequence>
<organism evidence="1 2">
    <name type="scientific">Racocetra persica</name>
    <dbReference type="NCBI Taxonomy" id="160502"/>
    <lineage>
        <taxon>Eukaryota</taxon>
        <taxon>Fungi</taxon>
        <taxon>Fungi incertae sedis</taxon>
        <taxon>Mucoromycota</taxon>
        <taxon>Glomeromycotina</taxon>
        <taxon>Glomeromycetes</taxon>
        <taxon>Diversisporales</taxon>
        <taxon>Gigasporaceae</taxon>
        <taxon>Racocetra</taxon>
    </lineage>
</organism>
<protein>
    <submittedName>
        <fullName evidence="1">17253_t:CDS:1</fullName>
    </submittedName>
</protein>
<evidence type="ECO:0000313" key="2">
    <source>
        <dbReference type="Proteomes" id="UP000789920"/>
    </source>
</evidence>
<evidence type="ECO:0000313" key="1">
    <source>
        <dbReference type="EMBL" id="CAG8815097.1"/>
    </source>
</evidence>